<feature type="domain" description="General stress protein FMN-binding split barrel" evidence="1">
    <location>
        <begin position="10"/>
        <end position="155"/>
    </location>
</feature>
<dbReference type="InterPro" id="IPR012349">
    <property type="entry name" value="Split_barrel_FMN-bd"/>
</dbReference>
<keyword evidence="3" id="KW-1185">Reference proteome</keyword>
<protein>
    <submittedName>
        <fullName evidence="2">Pyridoxamine 5'-phosphate oxidase family protein</fullName>
    </submittedName>
</protein>
<dbReference type="InterPro" id="IPR038725">
    <property type="entry name" value="YdaG_split_barrel_FMN-bd"/>
</dbReference>
<dbReference type="Pfam" id="PF16242">
    <property type="entry name" value="Pyrid_ox_like"/>
    <property type="match status" value="1"/>
</dbReference>
<name>A0ABZ0VF23_9MICO</name>
<evidence type="ECO:0000259" key="1">
    <source>
        <dbReference type="Pfam" id="PF16242"/>
    </source>
</evidence>
<dbReference type="Proteomes" id="UP001324533">
    <property type="component" value="Chromosome"/>
</dbReference>
<dbReference type="PANTHER" id="PTHR34818:SF1">
    <property type="entry name" value="PROTEIN BLI-3"/>
    <property type="match status" value="1"/>
</dbReference>
<reference evidence="2 3" key="1">
    <citation type="submission" date="2023-06" db="EMBL/GenBank/DDBJ databases">
        <title>Rock-solubilizing bacteria, Microbacterium invictum, promotes re-establishment of vegetation in rocky wasteland by accelerating rock bio-weathering and reshaping soil bacterial community.</title>
        <authorList>
            <person name="Liu C."/>
        </authorList>
    </citation>
    <scope>NUCLEOTIDE SEQUENCE [LARGE SCALE GENOMIC DNA]</scope>
    <source>
        <strain evidence="2 3">X-18</strain>
    </source>
</reference>
<proteinExistence type="predicted"/>
<evidence type="ECO:0000313" key="2">
    <source>
        <dbReference type="EMBL" id="WQB71447.1"/>
    </source>
</evidence>
<sequence>MNETATEDTDAQDKLRELLKKFRFAMVTTRATDGSLQAHPLTVQEAEYDGDLWFVIARHASAVQQIQADSRVGVSFSSNDAWLSLSGRAEVVSDDAKLRELWNAGIEAWFPNGPEDPEIVLLRFDAEGGEYWDSPGGRVATLLAFVKHKVTGERLEGENEKFDL</sequence>
<dbReference type="InterPro" id="IPR052917">
    <property type="entry name" value="Stress-Dev_Protein"/>
</dbReference>
<dbReference type="PANTHER" id="PTHR34818">
    <property type="entry name" value="PROTEIN BLI-3"/>
    <property type="match status" value="1"/>
</dbReference>
<accession>A0ABZ0VF23</accession>
<gene>
    <name evidence="2" type="ORF">T9R20_05655</name>
</gene>
<dbReference type="EMBL" id="CP139779">
    <property type="protein sequence ID" value="WQB71447.1"/>
    <property type="molecule type" value="Genomic_DNA"/>
</dbReference>
<dbReference type="RefSeq" id="WP_322411564.1">
    <property type="nucleotide sequence ID" value="NZ_CP139779.1"/>
</dbReference>
<evidence type="ECO:0000313" key="3">
    <source>
        <dbReference type="Proteomes" id="UP001324533"/>
    </source>
</evidence>
<dbReference type="SUPFAM" id="SSF50475">
    <property type="entry name" value="FMN-binding split barrel"/>
    <property type="match status" value="1"/>
</dbReference>
<dbReference type="Gene3D" id="2.30.110.10">
    <property type="entry name" value="Electron Transport, Fmn-binding Protein, Chain A"/>
    <property type="match status" value="1"/>
</dbReference>
<organism evidence="2 3">
    <name type="scientific">Microbacterium invictum</name>
    <dbReference type="NCBI Taxonomy" id="515415"/>
    <lineage>
        <taxon>Bacteria</taxon>
        <taxon>Bacillati</taxon>
        <taxon>Actinomycetota</taxon>
        <taxon>Actinomycetes</taxon>
        <taxon>Micrococcales</taxon>
        <taxon>Microbacteriaceae</taxon>
        <taxon>Microbacterium</taxon>
    </lineage>
</organism>